<accession>A0A644VNF0</accession>
<gene>
    <name evidence="2" type="ORF">SDC9_38967</name>
</gene>
<sequence>MARWSERGVLLVEGEQIDAELNAAGEELQVRTAELACLKEDEKAHQSELDALKASAAKTRRHLADRNARAVEEEKKEKRRLVDGSRAGLGRQRWLGLPGVGDRLPHARTVGVAPVTIRQGDDSQRRA</sequence>
<comment type="caution">
    <text evidence="2">The sequence shown here is derived from an EMBL/GenBank/DDBJ whole genome shotgun (WGS) entry which is preliminary data.</text>
</comment>
<evidence type="ECO:0000256" key="1">
    <source>
        <dbReference type="SAM" id="MobiDB-lite"/>
    </source>
</evidence>
<organism evidence="2">
    <name type="scientific">bioreactor metagenome</name>
    <dbReference type="NCBI Taxonomy" id="1076179"/>
    <lineage>
        <taxon>unclassified sequences</taxon>
        <taxon>metagenomes</taxon>
        <taxon>ecological metagenomes</taxon>
    </lineage>
</organism>
<evidence type="ECO:0000313" key="2">
    <source>
        <dbReference type="EMBL" id="MPL92845.1"/>
    </source>
</evidence>
<feature type="compositionally biased region" description="Basic and acidic residues" evidence="1">
    <location>
        <begin position="62"/>
        <end position="83"/>
    </location>
</feature>
<name>A0A644VNF0_9ZZZZ</name>
<proteinExistence type="predicted"/>
<dbReference type="AlphaFoldDB" id="A0A644VNF0"/>
<protein>
    <submittedName>
        <fullName evidence="2">Uncharacterized protein</fullName>
    </submittedName>
</protein>
<feature type="region of interest" description="Disordered" evidence="1">
    <location>
        <begin position="56"/>
        <end position="83"/>
    </location>
</feature>
<reference evidence="2" key="1">
    <citation type="submission" date="2019-08" db="EMBL/GenBank/DDBJ databases">
        <authorList>
            <person name="Kucharzyk K."/>
            <person name="Murdoch R.W."/>
            <person name="Higgins S."/>
            <person name="Loffler F."/>
        </authorList>
    </citation>
    <scope>NUCLEOTIDE SEQUENCE</scope>
</reference>
<dbReference type="EMBL" id="VSSQ01000372">
    <property type="protein sequence ID" value="MPL92845.1"/>
    <property type="molecule type" value="Genomic_DNA"/>
</dbReference>